<name>A0ABV9TT74_9ACTN</name>
<dbReference type="InterPro" id="IPR038282">
    <property type="entry name" value="DUF2267_sf"/>
</dbReference>
<reference evidence="2" key="1">
    <citation type="journal article" date="2019" name="Int. J. Syst. Evol. Microbiol.">
        <title>The Global Catalogue of Microorganisms (GCM) 10K type strain sequencing project: providing services to taxonomists for standard genome sequencing and annotation.</title>
        <authorList>
            <consortium name="The Broad Institute Genomics Platform"/>
            <consortium name="The Broad Institute Genome Sequencing Center for Infectious Disease"/>
            <person name="Wu L."/>
            <person name="Ma J."/>
        </authorList>
    </citation>
    <scope>NUCLEOTIDE SEQUENCE [LARGE SCALE GENOMIC DNA]</scope>
    <source>
        <strain evidence="2">KLKA75</strain>
    </source>
</reference>
<dbReference type="RefSeq" id="WP_378252306.1">
    <property type="nucleotide sequence ID" value="NZ_JBHSIT010000001.1"/>
</dbReference>
<proteinExistence type="predicted"/>
<comment type="caution">
    <text evidence="1">The sequence shown here is derived from an EMBL/GenBank/DDBJ whole genome shotgun (WGS) entry which is preliminary data.</text>
</comment>
<protein>
    <submittedName>
        <fullName evidence="1">DUF2267 domain-containing protein</fullName>
    </submittedName>
</protein>
<accession>A0ABV9TT74</accession>
<sequence length="124" mass="13093">MRSDEFLAEVRRRGGYADQGQAAEVARNVLGVLSERIPPADASHLAAQLPDELGEAVDTTPDRPVQGYGLAEFYARLSTSNPEQDAAAVLSTLSESVSGGEVNHLLSQLPSGYAVPFGKPDLAN</sequence>
<evidence type="ECO:0000313" key="2">
    <source>
        <dbReference type="Proteomes" id="UP001595872"/>
    </source>
</evidence>
<dbReference type="EMBL" id="JBHSIT010000001">
    <property type="protein sequence ID" value="MFC4906621.1"/>
    <property type="molecule type" value="Genomic_DNA"/>
</dbReference>
<dbReference type="InterPro" id="IPR018727">
    <property type="entry name" value="DUF2267"/>
</dbReference>
<dbReference type="Gene3D" id="1.10.490.110">
    <property type="entry name" value="Uncharacterized conserved protein DUF2267"/>
    <property type="match status" value="1"/>
</dbReference>
<dbReference type="Pfam" id="PF10025">
    <property type="entry name" value="DUF2267"/>
    <property type="match status" value="1"/>
</dbReference>
<evidence type="ECO:0000313" key="1">
    <source>
        <dbReference type="EMBL" id="MFC4906621.1"/>
    </source>
</evidence>
<keyword evidence="2" id="KW-1185">Reference proteome</keyword>
<organism evidence="1 2">
    <name type="scientific">Actinomadura gamaensis</name>
    <dbReference type="NCBI Taxonomy" id="1763541"/>
    <lineage>
        <taxon>Bacteria</taxon>
        <taxon>Bacillati</taxon>
        <taxon>Actinomycetota</taxon>
        <taxon>Actinomycetes</taxon>
        <taxon>Streptosporangiales</taxon>
        <taxon>Thermomonosporaceae</taxon>
        <taxon>Actinomadura</taxon>
    </lineage>
</organism>
<gene>
    <name evidence="1" type="ORF">ACFPCY_04775</name>
</gene>
<dbReference type="Proteomes" id="UP001595872">
    <property type="component" value="Unassembled WGS sequence"/>
</dbReference>